<dbReference type="PROSITE" id="PS50104">
    <property type="entry name" value="TIR"/>
    <property type="match status" value="1"/>
</dbReference>
<dbReference type="InterPro" id="IPR000157">
    <property type="entry name" value="TIR_dom"/>
</dbReference>
<reference evidence="2 3" key="1">
    <citation type="journal article" date="2014" name="Int. J. Syst. Evol. Microbiol.">
        <title>Celeribacter indicus sp. nov., a polycyclic aromatic hydrocarbon-degrading bacterium from deep-sea sediment and reclassification of Huaishuia halophila as Celeribacter halophilus comb. nov.</title>
        <authorList>
            <person name="Lai Q."/>
            <person name="Cao J."/>
            <person name="Yuan J."/>
            <person name="Li F."/>
            <person name="Shao Z."/>
        </authorList>
    </citation>
    <scope>NUCLEOTIDE SEQUENCE [LARGE SCALE GENOMIC DNA]</scope>
    <source>
        <strain evidence="2">P73</strain>
        <plasmid evidence="3">Plasmid pP73B</plasmid>
    </source>
</reference>
<evidence type="ECO:0000313" key="2">
    <source>
        <dbReference type="EMBL" id="AJE49275.1"/>
    </source>
</evidence>
<dbReference type="RefSeq" id="WP_043872259.1">
    <property type="nucleotide sequence ID" value="NZ_CP004395.1"/>
</dbReference>
<dbReference type="EMBL" id="CP004395">
    <property type="protein sequence ID" value="AJE49275.1"/>
    <property type="molecule type" value="Genomic_DNA"/>
</dbReference>
<organism evidence="2 3">
    <name type="scientific">Celeribacter indicus</name>
    <dbReference type="NCBI Taxonomy" id="1208324"/>
    <lineage>
        <taxon>Bacteria</taxon>
        <taxon>Pseudomonadati</taxon>
        <taxon>Pseudomonadota</taxon>
        <taxon>Alphaproteobacteria</taxon>
        <taxon>Rhodobacterales</taxon>
        <taxon>Roseobacteraceae</taxon>
        <taxon>Celeribacter</taxon>
    </lineage>
</organism>
<dbReference type="Proteomes" id="UP000031521">
    <property type="component" value="Plasmid pP73B"/>
</dbReference>
<dbReference type="KEGG" id="cid:P73_4560"/>
<dbReference type="OrthoDB" id="1426235at2"/>
<proteinExistence type="predicted"/>
<name>A0A0B5E762_9RHOB</name>
<keyword evidence="2" id="KW-0614">Plasmid</keyword>
<dbReference type="AlphaFoldDB" id="A0A0B5E762"/>
<protein>
    <submittedName>
        <fullName evidence="2">TIR protein</fullName>
    </submittedName>
</protein>
<gene>
    <name evidence="2" type="ORF">P73_4560</name>
</gene>
<keyword evidence="3" id="KW-1185">Reference proteome</keyword>
<feature type="domain" description="TIR" evidence="1">
    <location>
        <begin position="1"/>
        <end position="142"/>
    </location>
</feature>
<dbReference type="InterPro" id="IPR035897">
    <property type="entry name" value="Toll_tir_struct_dom_sf"/>
</dbReference>
<dbReference type="SMART" id="SM00255">
    <property type="entry name" value="TIR"/>
    <property type="match status" value="1"/>
</dbReference>
<dbReference type="HOGENOM" id="CLU_070822_0_0_5"/>
<dbReference type="SUPFAM" id="SSF52200">
    <property type="entry name" value="Toll/Interleukin receptor TIR domain"/>
    <property type="match status" value="1"/>
</dbReference>
<accession>A0A0B5E762</accession>
<dbReference type="Gene3D" id="3.40.50.10140">
    <property type="entry name" value="Toll/interleukin-1 receptor homology (TIR) domain"/>
    <property type="match status" value="1"/>
</dbReference>
<sequence length="321" mass="36148">MTTVFFSYCHADEALRDQLECQLRILQRQGLIETWHDRRIEAGQDFAGEIDAHIEADEIILLLVSPDFLNSDYCYEIEMTRALERHKVGEAIVIPVILRDCLWHGAPFGKLMATPTDGRPVTQWPDIDHAFRLVAEAVQAAAKRNGSPQSVTKQSAAPAIMQNTQSVNRSTPAQVIRSSNLRVAKTFTDRDCDAFQTEAFEFMAKYFENSLSELSARNPEIDGSFRRLDANRFSAVAYHNGQSASRCTVFMGGRHMGGIAYTATENADTNGFNENLTVEADEQTLYLRSMGMAHFGQNRDQKLTFEGAAETYWQMFVKPLQ</sequence>
<dbReference type="Pfam" id="PF13676">
    <property type="entry name" value="TIR_2"/>
    <property type="match status" value="1"/>
</dbReference>
<geneLocation type="plasmid" evidence="2 3">
    <name>pP73B</name>
</geneLocation>
<evidence type="ECO:0000259" key="1">
    <source>
        <dbReference type="PROSITE" id="PS50104"/>
    </source>
</evidence>
<dbReference type="GO" id="GO:0007165">
    <property type="term" value="P:signal transduction"/>
    <property type="evidence" value="ECO:0007669"/>
    <property type="project" value="InterPro"/>
</dbReference>
<evidence type="ECO:0000313" key="3">
    <source>
        <dbReference type="Proteomes" id="UP000031521"/>
    </source>
</evidence>